<sequence>MKSAMIKASTTFFVICILTTSMVAAVPTLENIQVISKDVLLQLNDEPLLSASAIVHKDRIYLPIRFIVEQLHAQIHWDELSNTISIQSPYVFRDFPEANPLEKEKFIYGEILAIDKKSNLITIEEHYDDRDTYIEPNLQVKENVIIILQRNDKQMNLSFGDLRIGDHIGLVLNKDQEVRGIILNQ</sequence>
<reference evidence="3 4" key="1">
    <citation type="submission" date="2020-08" db="EMBL/GenBank/DDBJ databases">
        <title>Genomic Encyclopedia of Type Strains, Phase IV (KMG-IV): sequencing the most valuable type-strain genomes for metagenomic binning, comparative biology and taxonomic classification.</title>
        <authorList>
            <person name="Goeker M."/>
        </authorList>
    </citation>
    <scope>NUCLEOTIDE SEQUENCE [LARGE SCALE GENOMIC DNA]</scope>
    <source>
        <strain evidence="3 4">DSM 103526</strain>
    </source>
</reference>
<dbReference type="InterPro" id="IPR012854">
    <property type="entry name" value="Cu_amine_oxidase-like_N"/>
</dbReference>
<dbReference type="Pfam" id="PF07833">
    <property type="entry name" value="Cu_amine_oxidN1"/>
    <property type="match status" value="1"/>
</dbReference>
<gene>
    <name evidence="3" type="ORF">HNQ80_001888</name>
</gene>
<accession>A0A841KQU8</accession>
<keyword evidence="1" id="KW-0732">Signal</keyword>
<feature type="signal peptide" evidence="1">
    <location>
        <begin position="1"/>
        <end position="24"/>
    </location>
</feature>
<proteinExistence type="predicted"/>
<protein>
    <recommendedName>
        <fullName evidence="2">Copper amine oxidase-like N-terminal domain-containing protein</fullName>
    </recommendedName>
</protein>
<evidence type="ECO:0000313" key="3">
    <source>
        <dbReference type="EMBL" id="MBB6215797.1"/>
    </source>
</evidence>
<feature type="chain" id="PRO_5038780113" description="Copper amine oxidase-like N-terminal domain-containing protein" evidence="1">
    <location>
        <begin position="25"/>
        <end position="185"/>
    </location>
</feature>
<dbReference type="AlphaFoldDB" id="A0A841KQU8"/>
<organism evidence="3 4">
    <name type="scientific">Anaerosolibacter carboniphilus</name>
    <dbReference type="NCBI Taxonomy" id="1417629"/>
    <lineage>
        <taxon>Bacteria</taxon>
        <taxon>Bacillati</taxon>
        <taxon>Bacillota</taxon>
        <taxon>Clostridia</taxon>
        <taxon>Peptostreptococcales</taxon>
        <taxon>Thermotaleaceae</taxon>
        <taxon>Anaerosolibacter</taxon>
    </lineage>
</organism>
<comment type="caution">
    <text evidence="3">The sequence shown here is derived from an EMBL/GenBank/DDBJ whole genome shotgun (WGS) entry which is preliminary data.</text>
</comment>
<evidence type="ECO:0000259" key="2">
    <source>
        <dbReference type="Pfam" id="PF07833"/>
    </source>
</evidence>
<feature type="domain" description="Copper amine oxidase-like N-terminal" evidence="2">
    <location>
        <begin position="44"/>
        <end position="86"/>
    </location>
</feature>
<keyword evidence="4" id="KW-1185">Reference proteome</keyword>
<evidence type="ECO:0000313" key="4">
    <source>
        <dbReference type="Proteomes" id="UP000579281"/>
    </source>
</evidence>
<dbReference type="RefSeq" id="WP_184310352.1">
    <property type="nucleotide sequence ID" value="NZ_JACHEN010000010.1"/>
</dbReference>
<dbReference type="Proteomes" id="UP000579281">
    <property type="component" value="Unassembled WGS sequence"/>
</dbReference>
<dbReference type="SUPFAM" id="SSF55383">
    <property type="entry name" value="Copper amine oxidase, domain N"/>
    <property type="match status" value="1"/>
</dbReference>
<name>A0A841KQU8_9FIRM</name>
<dbReference type="InterPro" id="IPR036582">
    <property type="entry name" value="Mao_N_sf"/>
</dbReference>
<dbReference type="EMBL" id="JACHEN010000010">
    <property type="protein sequence ID" value="MBB6215797.1"/>
    <property type="molecule type" value="Genomic_DNA"/>
</dbReference>
<evidence type="ECO:0000256" key="1">
    <source>
        <dbReference type="SAM" id="SignalP"/>
    </source>
</evidence>